<sequence>MNYSHRIAARFAQFPAEIDEPPYGGAGDIATLGLPGVDQIDHFMTINWVVAATDERGLPFRPYTVEVAGEPYEYAFASYPRSIRLGKANSHRWYVDSLFDPGPIRPWGILCLGLIAKAKEDGAELFCRSFDGSEIYGTRLAVDATDRKCAFFGPNIFEICASADVEISDIAAFTVTPELLYTFQFDLVASVGPAFEPQNKPSPWPYDNQSYLSLPNLSPMQALTLRQCADGLARANTLPPALQRLEDAVHRQDPNTIAGAIHGEDAVAALADHLNFYLQHPAERFEAPVDAGPSGRGTDTMSLTYAQILNLLARQGPVEALTLGNAVTIPRARKDYFIGLIRSMDAAFDLIAKGHMPYPLIRVGGQFYDAQIGALVEEFGFAGLDLPVDSLQPKSQAVDYFEPEARDKPASAAIKTRLHPNASSLIAYVSLEDETNAEQVIEERSKPRAFYPNTPDPNRANKTGAPELWLGTFDVPLTEEADVAIRLHPRDIFGRWPRRESAPCHLLPRPVGTPVLISCQIGYNADETISATVVFEWDRTIRNLQSVAFGLALSNDPPEGRNKQLKPGDGLSCPAFPTGTALQIEFDMNGAPMNSLELPAGVAIAEIPPPQPHAKLAANRSHYELTIPLGTVRDAMALRKDPALPLLLDLVADASEQVSGARRTEPPLPRLASEVRDPRPPVLDVQPWAITWTALPNGETNEARASLALPRGTGDPPAQSFNIWRSQETAVLSFALARHFANDDDVNAYLAAVRRETKPAVRLGLIQRLIEPKMKDADFMEGLSALFKANSTGTIESSDSVEIVVPAHQTGFEFVLFTANSRDGVASNKITNPCMCVVAIPRPVMADTPALRIISWDDAGYFEVAGLCMAIASYPEQFDGGHVRVFWDHGGTITDANELRFNIPVLAEMSVAEAKSYVADIEKIIRNSMPFEYNRIFLLMPPVTTDFHHFAIELQTETQADHPAAEIPTPRSQITSLYLRGGIVR</sequence>
<dbReference type="KEGG" id="mars:A8C75_09075"/>
<accession>A0A1A9EYK9</accession>
<dbReference type="OrthoDB" id="9824662at2"/>
<name>A0A1A9EYK9_9GAMM</name>
<evidence type="ECO:0000313" key="2">
    <source>
        <dbReference type="Proteomes" id="UP000078070"/>
    </source>
</evidence>
<gene>
    <name evidence="1" type="ORF">A8C75_09075</name>
</gene>
<dbReference type="RefSeq" id="WP_067381016.1">
    <property type="nucleotide sequence ID" value="NZ_CP015839.1"/>
</dbReference>
<keyword evidence="2" id="KW-1185">Reference proteome</keyword>
<protein>
    <submittedName>
        <fullName evidence="1">Uncharacterized protein</fullName>
    </submittedName>
</protein>
<dbReference type="EMBL" id="CP015839">
    <property type="protein sequence ID" value="ANG62619.1"/>
    <property type="molecule type" value="Genomic_DNA"/>
</dbReference>
<organism evidence="1 2">
    <name type="scientific">Marinobacterium aestuarii</name>
    <dbReference type="NCBI Taxonomy" id="1821621"/>
    <lineage>
        <taxon>Bacteria</taxon>
        <taxon>Pseudomonadati</taxon>
        <taxon>Pseudomonadota</taxon>
        <taxon>Gammaproteobacteria</taxon>
        <taxon>Oceanospirillales</taxon>
        <taxon>Oceanospirillaceae</taxon>
        <taxon>Marinobacterium</taxon>
    </lineage>
</organism>
<proteinExistence type="predicted"/>
<evidence type="ECO:0000313" key="1">
    <source>
        <dbReference type="EMBL" id="ANG62619.1"/>
    </source>
</evidence>
<dbReference type="Proteomes" id="UP000078070">
    <property type="component" value="Chromosome"/>
</dbReference>
<reference evidence="2" key="1">
    <citation type="submission" date="2016-05" db="EMBL/GenBank/DDBJ databases">
        <authorList>
            <person name="Baek K."/>
            <person name="Yang S.-J."/>
        </authorList>
    </citation>
    <scope>NUCLEOTIDE SEQUENCE [LARGE SCALE GENOMIC DNA]</scope>
    <source>
        <strain evidence="2">ST58-10</strain>
    </source>
</reference>
<dbReference type="AlphaFoldDB" id="A0A1A9EYK9"/>
<reference evidence="1 2" key="2">
    <citation type="journal article" date="2018" name="Int. J. Syst. Evol. Microbiol.">
        <title>Marinobacterium aestuarii sp. nov., a benzene-degrading marine bacterium isolated from estuary sediment.</title>
        <authorList>
            <person name="Bae S.S."/>
            <person name="Jung J."/>
            <person name="Chung D."/>
            <person name="Baek K."/>
        </authorList>
    </citation>
    <scope>NUCLEOTIDE SEQUENCE [LARGE SCALE GENOMIC DNA]</scope>
    <source>
        <strain evidence="1 2">ST58-10</strain>
    </source>
</reference>